<protein>
    <recommendedName>
        <fullName evidence="4">YncE family protein</fullName>
    </recommendedName>
</protein>
<evidence type="ECO:0000256" key="1">
    <source>
        <dbReference type="SAM" id="SignalP"/>
    </source>
</evidence>
<dbReference type="InterPro" id="IPR015943">
    <property type="entry name" value="WD40/YVTN_repeat-like_dom_sf"/>
</dbReference>
<dbReference type="Proteomes" id="UP000326287">
    <property type="component" value="Chromosome"/>
</dbReference>
<gene>
    <name evidence="2" type="ORF">EY643_02770</name>
</gene>
<dbReference type="PANTHER" id="PTHR47197">
    <property type="entry name" value="PROTEIN NIRF"/>
    <property type="match status" value="1"/>
</dbReference>
<reference evidence="2 3" key="1">
    <citation type="submission" date="2019-02" db="EMBL/GenBank/DDBJ databases">
        <authorList>
            <person name="Li S.-H."/>
        </authorList>
    </citation>
    <scope>NUCLEOTIDE SEQUENCE [LARGE SCALE GENOMIC DNA]</scope>
    <source>
        <strain evidence="2 3">IMCC14385</strain>
    </source>
</reference>
<dbReference type="EMBL" id="CP036422">
    <property type="protein sequence ID" value="QFU74660.1"/>
    <property type="molecule type" value="Genomic_DNA"/>
</dbReference>
<sequence>MPFLPRLILPLALAATLVAGPSLAQTLLVANKSEASVTLFELPQAEVVATLATGAGPHEVGVSPDGRRAIVTDYGTGAGPGDTLTIIDIPERKVLGTLPLPAGSMPHGVEWLDNSRAVVTAEGIASVLVVNVDAMALESTVAVDQDVAHMLALDASGQRVYTANIGSGTATAVDLEQGKKLTDLASGAGSEGIALARGGAELWVTNRAADTVSVFATDKLTLLATLPLPGFPIRAEADEARGLVYVTVPAVDALVALDVASRKEVWRIDFDIPPDLTRKTLFGDRLPGSSIPIGVQLSGDGERLFVAHTNSHVVSVWDAATQERVGLVKTGLEPDGMGWSPL</sequence>
<dbReference type="InterPro" id="IPR051200">
    <property type="entry name" value="Host-pathogen_enzymatic-act"/>
</dbReference>
<name>A0A5P9NFU3_9GAMM</name>
<proteinExistence type="predicted"/>
<feature type="signal peptide" evidence="1">
    <location>
        <begin position="1"/>
        <end position="24"/>
    </location>
</feature>
<dbReference type="Gene3D" id="2.130.10.10">
    <property type="entry name" value="YVTN repeat-like/Quinoprotein amine dehydrogenase"/>
    <property type="match status" value="2"/>
</dbReference>
<accession>A0A5P9NFU3</accession>
<evidence type="ECO:0000313" key="3">
    <source>
        <dbReference type="Proteomes" id="UP000326287"/>
    </source>
</evidence>
<dbReference type="KEGG" id="halc:EY643_02770"/>
<dbReference type="SUPFAM" id="SSF50969">
    <property type="entry name" value="YVTN repeat-like/Quinoprotein amine dehydrogenase"/>
    <property type="match status" value="1"/>
</dbReference>
<evidence type="ECO:0008006" key="4">
    <source>
        <dbReference type="Google" id="ProtNLM"/>
    </source>
</evidence>
<dbReference type="OrthoDB" id="9776991at2"/>
<organism evidence="2 3">
    <name type="scientific">Halioglobus maricola</name>
    <dbReference type="NCBI Taxonomy" id="2601894"/>
    <lineage>
        <taxon>Bacteria</taxon>
        <taxon>Pseudomonadati</taxon>
        <taxon>Pseudomonadota</taxon>
        <taxon>Gammaproteobacteria</taxon>
        <taxon>Cellvibrionales</taxon>
        <taxon>Halieaceae</taxon>
        <taxon>Halioglobus</taxon>
    </lineage>
</organism>
<dbReference type="PANTHER" id="PTHR47197:SF3">
    <property type="entry name" value="DIHYDRO-HEME D1 DEHYDROGENASE"/>
    <property type="match status" value="1"/>
</dbReference>
<keyword evidence="1" id="KW-0732">Signal</keyword>
<dbReference type="AlphaFoldDB" id="A0A5P9NFU3"/>
<feature type="chain" id="PRO_5024833280" description="YncE family protein" evidence="1">
    <location>
        <begin position="25"/>
        <end position="342"/>
    </location>
</feature>
<dbReference type="RefSeq" id="WP_152660772.1">
    <property type="nucleotide sequence ID" value="NZ_CP036422.1"/>
</dbReference>
<dbReference type="InterPro" id="IPR011044">
    <property type="entry name" value="Quino_amine_DH_bsu"/>
</dbReference>
<keyword evidence="3" id="KW-1185">Reference proteome</keyword>
<evidence type="ECO:0000313" key="2">
    <source>
        <dbReference type="EMBL" id="QFU74660.1"/>
    </source>
</evidence>